<keyword evidence="1" id="KW-1133">Transmembrane helix</keyword>
<keyword evidence="1" id="KW-0472">Membrane</keyword>
<sequence>MASGSPDSALKVFWPTSGLTRGQGESVGWRIGDDVCVVAAVHSWERQEPNNDDKAWPGLHDLGVLGTAESRSNKVSDVQGRLTLYLDGDKKPISSSQSVSLILYDVPNISSLRYFNPGSSATVTHGSIDDTHSGDIIKDVDWKHVVTKINVSYKAQQHLISQPGTSKEPVLLRKTQLDRPGTSDAHTTASLLSSSFLGLPPLRSLSALLGQICVRWDQLVRVPDRYLRARQVGDVKERAETYNLFWGTIWLVLNDLILGYLARHAILHYGPNVLLHLQNTYKRHLVDTPIQTLQWLNSWPVGLKLNTPLSQFFCVFFQGVIRHWSEFTMPYLTRLAPSLPQILALSSFTGLSTSLALLSDLTSLLALHLTLSWKVMQWVCRWQASSLYGLWNLFRGKRWNVLRLRTDSYEYDIDQLFLGTLLFTVSAFLFPTVLSYTALLFLMRVACLAVNGVLRGGQTLLLRAPLFEMMLRLKDPARLPGGIKLEKVSPKGGARAEGQDRAGVAIEEVFVLTSTPKSFWDIAGQAIGW</sequence>
<dbReference type="AlphaFoldDB" id="A0A1E3HL74"/>
<evidence type="ECO:0000313" key="2">
    <source>
        <dbReference type="EMBL" id="ODN77102.1"/>
    </source>
</evidence>
<keyword evidence="3" id="KW-1185">Reference proteome</keyword>
<dbReference type="InterPro" id="IPR007720">
    <property type="entry name" value="PigQ/GPI1"/>
</dbReference>
<dbReference type="GO" id="GO:0016020">
    <property type="term" value="C:membrane"/>
    <property type="evidence" value="ECO:0007669"/>
    <property type="project" value="InterPro"/>
</dbReference>
<dbReference type="GO" id="GO:0005783">
    <property type="term" value="C:endoplasmic reticulum"/>
    <property type="evidence" value="ECO:0007669"/>
    <property type="project" value="TreeGrafter"/>
</dbReference>
<dbReference type="RefSeq" id="XP_018992476.1">
    <property type="nucleotide sequence ID" value="XM_019139985.1"/>
</dbReference>
<name>A0A1E3HL74_9TREE</name>
<keyword evidence="1" id="KW-0812">Transmembrane</keyword>
<dbReference type="Proteomes" id="UP000094065">
    <property type="component" value="Unassembled WGS sequence"/>
</dbReference>
<evidence type="ECO:0000313" key="3">
    <source>
        <dbReference type="Proteomes" id="UP000094065"/>
    </source>
</evidence>
<dbReference type="GeneID" id="30156946"/>
<proteinExistence type="predicted"/>
<feature type="transmembrane region" description="Helical" evidence="1">
    <location>
        <begin position="415"/>
        <end position="434"/>
    </location>
</feature>
<comment type="caution">
    <text evidence="2">The sequence shown here is derived from an EMBL/GenBank/DDBJ whole genome shotgun (WGS) entry which is preliminary data.</text>
</comment>
<reference evidence="2 3" key="1">
    <citation type="submission" date="2016-06" db="EMBL/GenBank/DDBJ databases">
        <title>Evolution of pathogenesis and genome organization in the Tremellales.</title>
        <authorList>
            <person name="Cuomo C."/>
            <person name="Litvintseva A."/>
            <person name="Heitman J."/>
            <person name="Chen Y."/>
            <person name="Sun S."/>
            <person name="Springer D."/>
            <person name="Dromer F."/>
            <person name="Young S."/>
            <person name="Zeng Q."/>
            <person name="Chapman S."/>
            <person name="Gujja S."/>
            <person name="Saif S."/>
            <person name="Birren B."/>
        </authorList>
    </citation>
    <scope>NUCLEOTIDE SEQUENCE [LARGE SCALE GENOMIC DNA]</scope>
    <source>
        <strain evidence="2 3">CBS 6039</strain>
    </source>
</reference>
<protein>
    <submittedName>
        <fullName evidence="2">Uncharacterized protein</fullName>
    </submittedName>
</protein>
<dbReference type="EMBL" id="AWGJ01000008">
    <property type="protein sequence ID" value="ODN77102.1"/>
    <property type="molecule type" value="Genomic_DNA"/>
</dbReference>
<dbReference type="OrthoDB" id="70250at2759"/>
<accession>A0A1E3HL74</accession>
<dbReference type="GO" id="GO:0006506">
    <property type="term" value="P:GPI anchor biosynthetic process"/>
    <property type="evidence" value="ECO:0007669"/>
    <property type="project" value="InterPro"/>
</dbReference>
<organism evidence="2 3">
    <name type="scientific">Cryptococcus amylolentus CBS 6039</name>
    <dbReference type="NCBI Taxonomy" id="1295533"/>
    <lineage>
        <taxon>Eukaryota</taxon>
        <taxon>Fungi</taxon>
        <taxon>Dikarya</taxon>
        <taxon>Basidiomycota</taxon>
        <taxon>Agaricomycotina</taxon>
        <taxon>Tremellomycetes</taxon>
        <taxon>Tremellales</taxon>
        <taxon>Cryptococcaceae</taxon>
        <taxon>Cryptococcus</taxon>
    </lineage>
</organism>
<dbReference type="PANTHER" id="PTHR21329">
    <property type="entry name" value="PHOSPHATIDYLINOSITOL N-ACETYLGLUCOSAMINYLTRANSFERASE SUBUNIT Q-RELATED"/>
    <property type="match status" value="1"/>
</dbReference>
<dbReference type="STRING" id="1295533.A0A1E3HL74"/>
<gene>
    <name evidence="2" type="ORF">L202_05637</name>
</gene>
<dbReference type="PANTHER" id="PTHR21329:SF3">
    <property type="entry name" value="PHOSPHATIDYLINOSITOL N-ACETYLGLUCOSAMINYLTRANSFERASE SUBUNIT Q"/>
    <property type="match status" value="1"/>
</dbReference>
<evidence type="ECO:0000256" key="1">
    <source>
        <dbReference type="SAM" id="Phobius"/>
    </source>
</evidence>
<dbReference type="Pfam" id="PF05024">
    <property type="entry name" value="Gpi1"/>
    <property type="match status" value="1"/>
</dbReference>